<keyword evidence="1" id="KW-0472">Membrane</keyword>
<feature type="transmembrane region" description="Helical" evidence="1">
    <location>
        <begin position="143"/>
        <end position="164"/>
    </location>
</feature>
<feature type="transmembrane region" description="Helical" evidence="1">
    <location>
        <begin position="59"/>
        <end position="77"/>
    </location>
</feature>
<feature type="transmembrane region" description="Helical" evidence="1">
    <location>
        <begin position="89"/>
        <end position="107"/>
    </location>
</feature>
<dbReference type="SUPFAM" id="SSF49899">
    <property type="entry name" value="Concanavalin A-like lectins/glucanases"/>
    <property type="match status" value="1"/>
</dbReference>
<reference evidence="2" key="1">
    <citation type="journal article" date="2020" name="Nature">
        <title>Giant virus diversity and host interactions through global metagenomics.</title>
        <authorList>
            <person name="Schulz F."/>
            <person name="Roux S."/>
            <person name="Paez-Espino D."/>
            <person name="Jungbluth S."/>
            <person name="Walsh D.A."/>
            <person name="Denef V.J."/>
            <person name="McMahon K.D."/>
            <person name="Konstantinidis K.T."/>
            <person name="Eloe-Fadrosh E.A."/>
            <person name="Kyrpides N.C."/>
            <person name="Woyke T."/>
        </authorList>
    </citation>
    <scope>NUCLEOTIDE SEQUENCE</scope>
    <source>
        <strain evidence="2">GVMAG-M-3300020166-5</strain>
    </source>
</reference>
<feature type="transmembrane region" description="Helical" evidence="1">
    <location>
        <begin position="176"/>
        <end position="194"/>
    </location>
</feature>
<organism evidence="2">
    <name type="scientific">viral metagenome</name>
    <dbReference type="NCBI Taxonomy" id="1070528"/>
    <lineage>
        <taxon>unclassified sequences</taxon>
        <taxon>metagenomes</taxon>
        <taxon>organismal metagenomes</taxon>
    </lineage>
</organism>
<keyword evidence="1" id="KW-1133">Transmembrane helix</keyword>
<accession>A0A6C0BXI5</accession>
<sequence length="449" mass="52106">MSDVVFIPNKVGSKMLFNGAEQIYNHIDILYNTVIFIIIASILYFIVIQSTKYIKLENFDLLIVFPLFVFWCIIYYIDPYKISTKHPRASILVNILIFFSLLLMFIFKQQFYHGEVKIRLDNRVEVIPAPPPPAEIAPLIKKLFMCTLTIIIIFIIILSIVWGFATMPGLAKMFEYILLFLIIVGGGGISYLYFKKKYTKYSHKKLSILEKIIFFMPCLLLQFVDEMKLQYDITTAPMWILLALEVVCVSIYFLIPLLFNYLTSYDSKTLLRDPVYLNNKHTLGTFENLEKSSNMKGKYAYEYAISGWFYINPQSPATNESYSEYTTIFNYANKPIIQYNSMKNNIRIQTDVGKGNMKNIYISKDVIYQKWNNFVINYDGANMDFFMNGELVGTVANVAPYLYYQEVDAGSVNGIHGGICNIKYHSKILSKYMIENTYNILKTYNIPIL</sequence>
<dbReference type="Pfam" id="PF13385">
    <property type="entry name" value="Laminin_G_3"/>
    <property type="match status" value="1"/>
</dbReference>
<dbReference type="EMBL" id="MN739281">
    <property type="protein sequence ID" value="QHS96936.1"/>
    <property type="molecule type" value="Genomic_DNA"/>
</dbReference>
<proteinExistence type="predicted"/>
<evidence type="ECO:0000313" key="2">
    <source>
        <dbReference type="EMBL" id="QHS96936.1"/>
    </source>
</evidence>
<dbReference type="InterPro" id="IPR013320">
    <property type="entry name" value="ConA-like_dom_sf"/>
</dbReference>
<feature type="transmembrane region" description="Helical" evidence="1">
    <location>
        <begin position="206"/>
        <end position="224"/>
    </location>
</feature>
<evidence type="ECO:0000256" key="1">
    <source>
        <dbReference type="SAM" id="Phobius"/>
    </source>
</evidence>
<name>A0A6C0BXI5_9ZZZZ</name>
<feature type="transmembrane region" description="Helical" evidence="1">
    <location>
        <begin position="236"/>
        <end position="262"/>
    </location>
</feature>
<feature type="transmembrane region" description="Helical" evidence="1">
    <location>
        <begin position="29"/>
        <end position="47"/>
    </location>
</feature>
<keyword evidence="1" id="KW-0812">Transmembrane</keyword>
<dbReference type="AlphaFoldDB" id="A0A6C0BXI5"/>
<dbReference type="Gene3D" id="2.60.120.200">
    <property type="match status" value="1"/>
</dbReference>
<protein>
    <submittedName>
        <fullName evidence="2">Uncharacterized protein</fullName>
    </submittedName>
</protein>